<keyword evidence="11" id="KW-0407">Ion channel</keyword>
<feature type="region of interest" description="Disordered" evidence="12">
    <location>
        <begin position="1249"/>
        <end position="1543"/>
    </location>
</feature>
<dbReference type="SUPFAM" id="SSF54695">
    <property type="entry name" value="POZ domain"/>
    <property type="match status" value="2"/>
</dbReference>
<evidence type="ECO:0000256" key="1">
    <source>
        <dbReference type="ARBA" id="ARBA00004141"/>
    </source>
</evidence>
<evidence type="ECO:0000256" key="7">
    <source>
        <dbReference type="ARBA" id="ARBA00022958"/>
    </source>
</evidence>
<feature type="compositionally biased region" description="Basic and acidic residues" evidence="12">
    <location>
        <begin position="1407"/>
        <end position="1426"/>
    </location>
</feature>
<evidence type="ECO:0000256" key="13">
    <source>
        <dbReference type="SAM" id="Phobius"/>
    </source>
</evidence>
<protein>
    <recommendedName>
        <fullName evidence="14">BTB domain-containing protein</fullName>
    </recommendedName>
</protein>
<accession>A0A3M6UXH3</accession>
<feature type="region of interest" description="Disordered" evidence="12">
    <location>
        <begin position="597"/>
        <end position="627"/>
    </location>
</feature>
<dbReference type="STRING" id="46731.A0A3M6UXH3"/>
<dbReference type="PANTHER" id="PTHR11537">
    <property type="entry name" value="VOLTAGE-GATED POTASSIUM CHANNEL"/>
    <property type="match status" value="1"/>
</dbReference>
<proteinExistence type="predicted"/>
<feature type="transmembrane region" description="Helical" evidence="13">
    <location>
        <begin position="250"/>
        <end position="267"/>
    </location>
</feature>
<sequence>MSDGAEEIHPNPSRPDRIVINCGGVRHETFRSTLRNFPGTRLAWCTENVNNSSEFYDAEKNEYFFDRHPGVFAAIINYYRTGKLHSPHDVCGPLFEDELLFWGIDEKQMEPCCWTYYTQHREAQENLKFFEAAEMTDDEDDLNSEFGELISENFGGEQQSCWQKYKPRIWNVLEHQRSSKLARVMFLVSLMFIILSVLAYCVQTMKVVKDNRTASVAMVIIEGVCGVWFTVEFTLRLATCPSKHDFVKQIMNWVDFIAIWPFYVRILTTENYPDGEPKIEYDILAILRLFRLLRFFKVNLGFQILKQTMIASSRELMLLVLLLIVPVIIFASCAYLAEKGDNSEDFPSIVESFWWAIITITTVGYGDDVPKTGVGKLFGSLCAALSIVITALPISIIGSNFSLYYSHAQAQMKLPKKSKRPMVGAANVLMLQSARPSEDMTSTDMTEGRLDLRKSSPVVNGSLGGDAKIHPYRGRARRARSSLYAGAMNHRQSFPVRSRSSEEFNAVNSPPLDGRKKSHTSTQSTTIDTPPKSPPLYGNTLTVDPPELSEAITGFVDDPPEKPSTKSPPIVHRESEEFEIDDIDHVLATIKTHEKKGNLVNGNARPGSPGQPGTPGRPGTPVKRTPKNSVRFVKPTLTVTLNRVDGNMINESFDEDVQYDEFEHEENKKSVERRPEVQITVSGHRNFRGGSSEPEEKGMVIRSKTESNFEDSLPARGVAKDRVIINVGGYRHETYLSTLKVVPDSRLAWIAENASKQAEYDPENNEYFFDRHPGVFVSIINYYRTGKLHSPSDVCGPLFEEELAFWGIDELQMEPCCWSNYTQHRDAQATLKAFEGLQKSVEESENENSPFKVRKKVSSRMKWKSEIWAMLEEPYSSKYAQIFAMVSLIVIILSVATFCMESIEKLKQNYKGLFEGMEYFYLVWFSADFLARLLTCPSLVTFFKTFMTWVDIASVIPLYVNLAIGDEETSVSGTLNFLFVLRLIRIFRLFRFFRTMSGMQVIGHTLRASARELFLLILILLIPMVIFSTLVFYAEKVRNWVLSHQERDFYSIPEAFWWAVITMTTVGYGDVHPKSFLGKIIGTVCACVGVLIVALPVSVIGSNFTLFYSHAQAQLKLPKKKKTPLLLGAAGALVSESTLYNNDGNSNISEDGESPTPREEALALPRKSLRNPSITPRCRSVRRETALPPAALPTLESDASEIDRTSNGKKSMEELFSSPPTGSALDISSGLKGASDVMLNITAPTHVHRRMAISPAPSPPVRKNSQRRRRRGGSKRLANRGNGDASSNEKDRDSYYTTTDGDSPGESESHLQSKPEHTEQDRNSVALGSSNESNTSEHKNATAKVAVLSDSKTEDDMRARSDSSNHVRIAGVTFDSSEDFVEEKGEQDRNITKIDPAPPWKSTESLSSDRSHHNKQLVEPRQRSKTELVSSDTPPCKRRNAIGGNRGISALPISPLVRSEERIQKTPPHEFFGDSKARKYTSNVRHSQSNDKDPQQELKNVPHSAPSQVKNAVESESREGRKDILRPNIRGNKRDSIQNMTRV</sequence>
<organism evidence="15 16">
    <name type="scientific">Pocillopora damicornis</name>
    <name type="common">Cauliflower coral</name>
    <name type="synonym">Millepora damicornis</name>
    <dbReference type="NCBI Taxonomy" id="46731"/>
    <lineage>
        <taxon>Eukaryota</taxon>
        <taxon>Metazoa</taxon>
        <taxon>Cnidaria</taxon>
        <taxon>Anthozoa</taxon>
        <taxon>Hexacorallia</taxon>
        <taxon>Scleractinia</taxon>
        <taxon>Astrocoeniina</taxon>
        <taxon>Pocilloporidae</taxon>
        <taxon>Pocillopora</taxon>
    </lineage>
</organism>
<feature type="compositionally biased region" description="Basic and acidic residues" evidence="12">
    <location>
        <begin position="1351"/>
        <end position="1365"/>
    </location>
</feature>
<keyword evidence="4 13" id="KW-0812">Transmembrane</keyword>
<feature type="compositionally biased region" description="Basic and acidic residues" evidence="12">
    <location>
        <begin position="1458"/>
        <end position="1477"/>
    </location>
</feature>
<evidence type="ECO:0000256" key="5">
    <source>
        <dbReference type="ARBA" id="ARBA00022826"/>
    </source>
</evidence>
<dbReference type="InterPro" id="IPR005821">
    <property type="entry name" value="Ion_trans_dom"/>
</dbReference>
<feature type="transmembrane region" description="Helical" evidence="13">
    <location>
        <begin position="184"/>
        <end position="205"/>
    </location>
</feature>
<dbReference type="GO" id="GO:0008076">
    <property type="term" value="C:voltage-gated potassium channel complex"/>
    <property type="evidence" value="ECO:0007669"/>
    <property type="project" value="InterPro"/>
</dbReference>
<feature type="compositionally biased region" description="Basic and acidic residues" evidence="12">
    <location>
        <begin position="1201"/>
        <end position="1213"/>
    </location>
</feature>
<dbReference type="GO" id="GO:0001508">
    <property type="term" value="P:action potential"/>
    <property type="evidence" value="ECO:0007669"/>
    <property type="project" value="TreeGrafter"/>
</dbReference>
<dbReference type="Gene3D" id="1.20.120.350">
    <property type="entry name" value="Voltage-gated potassium channels. Chain C"/>
    <property type="match status" value="2"/>
</dbReference>
<keyword evidence="7" id="KW-0630">Potassium</keyword>
<dbReference type="Gene3D" id="1.10.287.70">
    <property type="match status" value="2"/>
</dbReference>
<dbReference type="EMBL" id="RCHS01000531">
    <property type="protein sequence ID" value="RMX58361.1"/>
    <property type="molecule type" value="Genomic_DNA"/>
</dbReference>
<feature type="transmembrane region" description="Helical" evidence="13">
    <location>
        <begin position="1083"/>
        <end position="1108"/>
    </location>
</feature>
<comment type="subcellular location">
    <subcellularLocation>
        <location evidence="1">Membrane</location>
        <topology evidence="1">Multi-pass membrane protein</topology>
    </subcellularLocation>
</comment>
<dbReference type="Proteomes" id="UP000275408">
    <property type="component" value="Unassembled WGS sequence"/>
</dbReference>
<comment type="caution">
    <text evidence="15">The sequence shown here is derived from an EMBL/GenBank/DDBJ whole genome shotgun (WGS) entry which is preliminary data.</text>
</comment>
<evidence type="ECO:0000256" key="12">
    <source>
        <dbReference type="SAM" id="MobiDB-lite"/>
    </source>
</evidence>
<evidence type="ECO:0000256" key="9">
    <source>
        <dbReference type="ARBA" id="ARBA00023065"/>
    </source>
</evidence>
<dbReference type="InterPro" id="IPR003131">
    <property type="entry name" value="T1-type_BTB"/>
</dbReference>
<gene>
    <name evidence="15" type="ORF">pdam_00012526</name>
</gene>
<dbReference type="GO" id="GO:0051260">
    <property type="term" value="P:protein homooligomerization"/>
    <property type="evidence" value="ECO:0007669"/>
    <property type="project" value="InterPro"/>
</dbReference>
<feature type="compositionally biased region" description="Basic residues" evidence="12">
    <location>
        <begin position="1264"/>
        <end position="1278"/>
    </location>
</feature>
<feature type="compositionally biased region" description="Basic and acidic residues" evidence="12">
    <location>
        <begin position="1513"/>
        <end position="1525"/>
    </location>
</feature>
<evidence type="ECO:0000256" key="10">
    <source>
        <dbReference type="ARBA" id="ARBA00023136"/>
    </source>
</evidence>
<dbReference type="Pfam" id="PF00520">
    <property type="entry name" value="Ion_trans"/>
    <property type="match status" value="2"/>
</dbReference>
<feature type="compositionally biased region" description="Basic and acidic residues" evidence="12">
    <location>
        <begin position="1307"/>
        <end position="1322"/>
    </location>
</feature>
<dbReference type="Gene3D" id="3.30.710.10">
    <property type="entry name" value="Potassium Channel Kv1.1, Chain A"/>
    <property type="match status" value="2"/>
</dbReference>
<evidence type="ECO:0000259" key="14">
    <source>
        <dbReference type="SMART" id="SM00225"/>
    </source>
</evidence>
<evidence type="ECO:0000313" key="15">
    <source>
        <dbReference type="EMBL" id="RMX58361.1"/>
    </source>
</evidence>
<evidence type="ECO:0000256" key="6">
    <source>
        <dbReference type="ARBA" id="ARBA00022882"/>
    </source>
</evidence>
<feature type="transmembrane region" description="Helical" evidence="13">
    <location>
        <begin position="316"/>
        <end position="337"/>
    </location>
</feature>
<dbReference type="PANTHER" id="PTHR11537:SF252">
    <property type="entry name" value="POTASSIUM VOLTAGE-GATED CHANNEL PROTEIN SHAW"/>
    <property type="match status" value="1"/>
</dbReference>
<evidence type="ECO:0000256" key="11">
    <source>
        <dbReference type="ARBA" id="ARBA00023303"/>
    </source>
</evidence>
<feature type="transmembrane region" description="Helical" evidence="13">
    <location>
        <begin position="1055"/>
        <end position="1071"/>
    </location>
</feature>
<evidence type="ECO:0000256" key="8">
    <source>
        <dbReference type="ARBA" id="ARBA00022989"/>
    </source>
</evidence>
<feature type="region of interest" description="Disordered" evidence="12">
    <location>
        <begin position="492"/>
        <end position="543"/>
    </location>
</feature>
<keyword evidence="10 13" id="KW-0472">Membrane</keyword>
<keyword evidence="8 13" id="KW-1133">Transmembrane helix</keyword>
<dbReference type="SMART" id="SM00225">
    <property type="entry name" value="BTB"/>
    <property type="match status" value="2"/>
</dbReference>
<feature type="domain" description="BTB" evidence="14">
    <location>
        <begin position="721"/>
        <end position="823"/>
    </location>
</feature>
<dbReference type="FunFam" id="1.20.120.350:FF:000091">
    <property type="entry name" value="Predicted protein"/>
    <property type="match status" value="1"/>
</dbReference>
<dbReference type="GO" id="GO:0005251">
    <property type="term" value="F:delayed rectifier potassium channel activity"/>
    <property type="evidence" value="ECO:0007669"/>
    <property type="project" value="TreeGrafter"/>
</dbReference>
<feature type="transmembrane region" description="Helical" evidence="13">
    <location>
        <begin position="879"/>
        <end position="899"/>
    </location>
</feature>
<keyword evidence="9" id="KW-0406">Ion transport</keyword>
<dbReference type="SUPFAM" id="SSF81324">
    <property type="entry name" value="Voltage-gated potassium channels"/>
    <property type="match status" value="2"/>
</dbReference>
<feature type="transmembrane region" description="Helical" evidence="13">
    <location>
        <begin position="975"/>
        <end position="993"/>
    </location>
</feature>
<dbReference type="OrthoDB" id="415460at2759"/>
<dbReference type="InterPro" id="IPR011333">
    <property type="entry name" value="SKP1/BTB/POZ_sf"/>
</dbReference>
<keyword evidence="16" id="KW-1185">Reference proteome</keyword>
<dbReference type="InterPro" id="IPR003968">
    <property type="entry name" value="K_chnl_volt-dep_Kv"/>
</dbReference>
<evidence type="ECO:0000256" key="2">
    <source>
        <dbReference type="ARBA" id="ARBA00022448"/>
    </source>
</evidence>
<keyword evidence="3" id="KW-0633">Potassium transport</keyword>
<feature type="region of interest" description="Disordered" evidence="12">
    <location>
        <begin position="551"/>
        <end position="570"/>
    </location>
</feature>
<dbReference type="InterPro" id="IPR000210">
    <property type="entry name" value="BTB/POZ_dom"/>
</dbReference>
<dbReference type="PRINTS" id="PR01498">
    <property type="entry name" value="SHAWCHANNEL"/>
</dbReference>
<feature type="transmembrane region" description="Helical" evidence="13">
    <location>
        <begin position="1013"/>
        <end position="1035"/>
    </location>
</feature>
<dbReference type="FunFam" id="1.10.287.70:FF:000002">
    <property type="entry name" value="Potassium voltage-gated channel subfamily a member"/>
    <property type="match status" value="2"/>
</dbReference>
<keyword evidence="5" id="KW-0631">Potassium channel</keyword>
<dbReference type="PRINTS" id="PR01491">
    <property type="entry name" value="KVCHANNEL"/>
</dbReference>
<keyword evidence="6" id="KW-0851">Voltage-gated channel</keyword>
<dbReference type="PRINTS" id="PR00169">
    <property type="entry name" value="KCHANNEL"/>
</dbReference>
<keyword evidence="2" id="KW-0813">Transport</keyword>
<name>A0A3M6UXH3_POCDA</name>
<feature type="region of interest" description="Disordered" evidence="12">
    <location>
        <begin position="1143"/>
        <end position="1229"/>
    </location>
</feature>
<feature type="transmembrane region" description="Helical" evidence="13">
    <location>
        <begin position="919"/>
        <end position="940"/>
    </location>
</feature>
<dbReference type="CDD" id="cd18379">
    <property type="entry name" value="BTB_POZ_Kv3_KCNC"/>
    <property type="match status" value="2"/>
</dbReference>
<reference evidence="15 16" key="1">
    <citation type="journal article" date="2018" name="Sci. Rep.">
        <title>Comparative analysis of the Pocillopora damicornis genome highlights role of immune system in coral evolution.</title>
        <authorList>
            <person name="Cunning R."/>
            <person name="Bay R.A."/>
            <person name="Gillette P."/>
            <person name="Baker A.C."/>
            <person name="Traylor-Knowles N."/>
        </authorList>
    </citation>
    <scope>NUCLEOTIDE SEQUENCE [LARGE SCALE GENOMIC DNA]</scope>
    <source>
        <strain evidence="15">RSMAS</strain>
        <tissue evidence="15">Whole animal</tissue>
    </source>
</reference>
<dbReference type="InterPro" id="IPR003974">
    <property type="entry name" value="K_chnl_volt-dep_Kv3"/>
</dbReference>
<dbReference type="Pfam" id="PF02214">
    <property type="entry name" value="BTB_2"/>
    <property type="match status" value="2"/>
</dbReference>
<feature type="transmembrane region" description="Helical" evidence="13">
    <location>
        <begin position="349"/>
        <end position="366"/>
    </location>
</feature>
<dbReference type="FunFam" id="3.30.710.10:FF:000002">
    <property type="entry name" value="Potassium voltage-gated channel subfamily C member 2"/>
    <property type="match status" value="2"/>
</dbReference>
<evidence type="ECO:0000256" key="4">
    <source>
        <dbReference type="ARBA" id="ARBA00022692"/>
    </source>
</evidence>
<feature type="compositionally biased region" description="Basic and acidic residues" evidence="12">
    <location>
        <begin position="1382"/>
        <end position="1392"/>
    </location>
</feature>
<feature type="transmembrane region" description="Helical" evidence="13">
    <location>
        <begin position="378"/>
        <end position="405"/>
    </location>
</feature>
<dbReference type="InterPro" id="IPR027359">
    <property type="entry name" value="Volt_channel_dom_sf"/>
</dbReference>
<dbReference type="InterPro" id="IPR028325">
    <property type="entry name" value="VG_K_chnl"/>
</dbReference>
<feature type="domain" description="BTB" evidence="14">
    <location>
        <begin position="16"/>
        <end position="120"/>
    </location>
</feature>
<evidence type="ECO:0000256" key="3">
    <source>
        <dbReference type="ARBA" id="ARBA00022538"/>
    </source>
</evidence>
<evidence type="ECO:0000313" key="16">
    <source>
        <dbReference type="Proteomes" id="UP000275408"/>
    </source>
</evidence>
<feature type="transmembrane region" description="Helical" evidence="13">
    <location>
        <begin position="217"/>
        <end position="238"/>
    </location>
</feature>